<dbReference type="SUPFAM" id="SSF52540">
    <property type="entry name" value="P-loop containing nucleoside triphosphate hydrolases"/>
    <property type="match status" value="1"/>
</dbReference>
<dbReference type="SUPFAM" id="SSF46894">
    <property type="entry name" value="C-terminal effector domain of the bipartite response regulators"/>
    <property type="match status" value="1"/>
</dbReference>
<proteinExistence type="predicted"/>
<organism evidence="3">
    <name type="scientific">Gordonia amarae</name>
    <dbReference type="NCBI Taxonomy" id="36821"/>
    <lineage>
        <taxon>Bacteria</taxon>
        <taxon>Bacillati</taxon>
        <taxon>Actinomycetota</taxon>
        <taxon>Actinomycetes</taxon>
        <taxon>Mycobacteriales</taxon>
        <taxon>Gordoniaceae</taxon>
        <taxon>Gordonia</taxon>
    </lineage>
</organism>
<dbReference type="InterPro" id="IPR016032">
    <property type="entry name" value="Sig_transdc_resp-reg_C-effctor"/>
</dbReference>
<dbReference type="Pfam" id="PF00196">
    <property type="entry name" value="GerE"/>
    <property type="match status" value="1"/>
</dbReference>
<dbReference type="GO" id="GO:0005737">
    <property type="term" value="C:cytoplasm"/>
    <property type="evidence" value="ECO:0007669"/>
    <property type="project" value="TreeGrafter"/>
</dbReference>
<dbReference type="RefSeq" id="WP_138943759.1">
    <property type="nucleotide sequence ID" value="NZ_CP045804.1"/>
</dbReference>
<dbReference type="EMBL" id="CP045810">
    <property type="protein sequence ID" value="QHN39085.1"/>
    <property type="molecule type" value="Genomic_DNA"/>
</dbReference>
<dbReference type="GO" id="GO:0006355">
    <property type="term" value="P:regulation of DNA-templated transcription"/>
    <property type="evidence" value="ECO:0007669"/>
    <property type="project" value="InterPro"/>
</dbReference>
<dbReference type="Pfam" id="PF13191">
    <property type="entry name" value="AAA_16"/>
    <property type="match status" value="1"/>
</dbReference>
<keyword evidence="1" id="KW-0547">Nucleotide-binding</keyword>
<dbReference type="InterPro" id="IPR041664">
    <property type="entry name" value="AAA_16"/>
</dbReference>
<dbReference type="CDD" id="cd06170">
    <property type="entry name" value="LuxR_C_like"/>
    <property type="match status" value="1"/>
</dbReference>
<dbReference type="GO" id="GO:0004016">
    <property type="term" value="F:adenylate cyclase activity"/>
    <property type="evidence" value="ECO:0007669"/>
    <property type="project" value="TreeGrafter"/>
</dbReference>
<dbReference type="GO" id="GO:0005524">
    <property type="term" value="F:ATP binding"/>
    <property type="evidence" value="ECO:0007669"/>
    <property type="project" value="UniProtKB-KW"/>
</dbReference>
<dbReference type="PANTHER" id="PTHR16305">
    <property type="entry name" value="TESTICULAR SOLUBLE ADENYLYL CYCLASE"/>
    <property type="match status" value="1"/>
</dbReference>
<dbReference type="PRINTS" id="PR00038">
    <property type="entry name" value="HTHLUXR"/>
</dbReference>
<dbReference type="SMART" id="SM00421">
    <property type="entry name" value="HTH_LUXR"/>
    <property type="match status" value="1"/>
</dbReference>
<dbReference type="GO" id="GO:0003677">
    <property type="term" value="F:DNA binding"/>
    <property type="evidence" value="ECO:0007669"/>
    <property type="project" value="InterPro"/>
</dbReference>
<dbReference type="InterPro" id="IPR000792">
    <property type="entry name" value="Tscrpt_reg_LuxR_C"/>
</dbReference>
<evidence type="ECO:0000313" key="3">
    <source>
        <dbReference type="EMBL" id="QHN39085.1"/>
    </source>
</evidence>
<sequence length="861" mass="91774">MKRWPMVGRAKECAAIRDALRADAAPTVVVAGPAGIGKTRLIAEALADHSDLRWVHPSLAAAAIPLGAFAEHVDPVIIDPLLRIRALIDTFTSGDGESVVVIDDIQVLDQMSMIVVQTLMSMPSVRVVLGYRTAGRPTPLIAEALSTSGVLRIDLEPLSRTAVDELVGEALGDDVNRSVRDELWRLTQGNSLYVTELLSDPESLGTGSVWGSGWQLTGTVKVPRSLIDVVSTRIGDLPENTADVVDLVALAEPVPVSVITALCAPTALEDAESAHLVTVDDSADGGVRLAHPLYGEVRRAGSTATRMRRLRAMLVRELHRQQVPGMQVASSKGVLALAAEQFEGREEILLEGAVAAAGLAALPLAKELATQIGPGAHYVDAQLLLAHVSTLMRDSEAVEHALVRVHHSDLDNVQRAELLLQENYHRLWSCNDLAASVAVIEAARAEGHMSASMIAAQMMHDTVLSRPRAVIKGATLVAHATPVSDTARITADWSEIAARADLGQMTSVHEVALRAHALADQSPWGTYWRMILCDIHIRACQLGSQGAVAVEIANALRDRIPASTDDVEGWILGFGGVAQFSVGNLTGAADLLARSLAAFDAVQSPPQMWFPFCLNAAEVAANMGDPDRVRELLSRLTSHKCAGFAFRMSRVRILKASLHAMEGATSVAAAVALATAERAHIDGQLTPEMLCLLYAVRFGDTTCTDRLAQLADELPEVPRARNTLAHARALAAADGEALLVAARAHAGNLDLPAAVDAAAQAVQVFRRQGRSGAGLTAHEYATELAGRSGADTPTLRTALSTDGLSDRQREIVRLAGQGLSNKEIAERLVLSVRTVEGHIYRSSQILGTPVRRPVRLTDRDG</sequence>
<protein>
    <submittedName>
        <fullName evidence="3">Uncharacterized protein</fullName>
    </submittedName>
</protein>
<dbReference type="PANTHER" id="PTHR16305:SF28">
    <property type="entry name" value="GUANYLATE CYCLASE DOMAIN-CONTAINING PROTEIN"/>
    <property type="match status" value="1"/>
</dbReference>
<dbReference type="InterPro" id="IPR027417">
    <property type="entry name" value="P-loop_NTPase"/>
</dbReference>
<dbReference type="InterPro" id="IPR036388">
    <property type="entry name" value="WH-like_DNA-bd_sf"/>
</dbReference>
<evidence type="ECO:0000256" key="2">
    <source>
        <dbReference type="ARBA" id="ARBA00022840"/>
    </source>
</evidence>
<name>A0A857KHL9_9ACTN</name>
<dbReference type="Gene3D" id="1.10.10.10">
    <property type="entry name" value="Winged helix-like DNA-binding domain superfamily/Winged helix DNA-binding domain"/>
    <property type="match status" value="1"/>
</dbReference>
<accession>A0A857KHL9</accession>
<evidence type="ECO:0000256" key="1">
    <source>
        <dbReference type="ARBA" id="ARBA00022741"/>
    </source>
</evidence>
<gene>
    <name evidence="3" type="ORF">GII30_07775</name>
</gene>
<reference evidence="3" key="1">
    <citation type="journal article" date="2021" name="Nat. Microbiol.">
        <title>Cocultivation of an ultrasmall environmental parasitic bacterium with lytic ability against bacteria associated with wastewater foams.</title>
        <authorList>
            <person name="Batinovic S."/>
            <person name="Rose J.J.A."/>
            <person name="Ratcliffe J."/>
            <person name="Seviour R.J."/>
            <person name="Petrovski S."/>
        </authorList>
    </citation>
    <scope>NUCLEOTIDE SEQUENCE</scope>
    <source>
        <strain evidence="3">CON44</strain>
    </source>
</reference>
<dbReference type="AlphaFoldDB" id="A0A857KHL9"/>
<dbReference type="Gene3D" id="3.40.50.300">
    <property type="entry name" value="P-loop containing nucleotide triphosphate hydrolases"/>
    <property type="match status" value="1"/>
</dbReference>
<dbReference type="PROSITE" id="PS50043">
    <property type="entry name" value="HTH_LUXR_2"/>
    <property type="match status" value="1"/>
</dbReference>
<keyword evidence="2" id="KW-0067">ATP-binding</keyword>